<reference evidence="7 8" key="1">
    <citation type="journal article" date="2012" name="Int. J. Syst. Evol. Microbiol.">
        <title>Vibrio caribbeanicus sp. nov., isolated from the marine sponge Scleritoderma cyanea.</title>
        <authorList>
            <person name="Hoffmann M."/>
            <person name="Monday S.R."/>
            <person name="Allard M.W."/>
            <person name="Strain E.A."/>
            <person name="Whittaker P."/>
            <person name="Naum M."/>
            <person name="McCarthy P.J."/>
            <person name="Lopez J.V."/>
            <person name="Fischer M."/>
            <person name="Brown E.W."/>
        </authorList>
    </citation>
    <scope>NUCLEOTIDE SEQUENCE [LARGE SCALE GENOMIC DNA]</scope>
    <source>
        <strain evidence="7 8">ATCC BAA-2122</strain>
    </source>
</reference>
<evidence type="ECO:0000259" key="6">
    <source>
        <dbReference type="Pfam" id="PF00892"/>
    </source>
</evidence>
<name>E3BJJ0_9VIBR</name>
<dbReference type="AlphaFoldDB" id="E3BJJ0"/>
<feature type="transmembrane region" description="Helical" evidence="5">
    <location>
        <begin position="171"/>
        <end position="189"/>
    </location>
</feature>
<gene>
    <name evidence="7" type="ORF">VIBC2010_07314</name>
</gene>
<dbReference type="InterPro" id="IPR000620">
    <property type="entry name" value="EamA_dom"/>
</dbReference>
<feature type="transmembrane region" description="Helical" evidence="5">
    <location>
        <begin position="111"/>
        <end position="131"/>
    </location>
</feature>
<dbReference type="EMBL" id="AEIU01000069">
    <property type="protein sequence ID" value="EFP96759.1"/>
    <property type="molecule type" value="Genomic_DNA"/>
</dbReference>
<feature type="domain" description="EamA" evidence="6">
    <location>
        <begin position="1"/>
        <end position="127"/>
    </location>
</feature>
<evidence type="ECO:0000256" key="3">
    <source>
        <dbReference type="ARBA" id="ARBA00022989"/>
    </source>
</evidence>
<feature type="transmembrane region" description="Helical" evidence="5">
    <location>
        <begin position="228"/>
        <end position="247"/>
    </location>
</feature>
<protein>
    <submittedName>
        <fullName evidence="7">Transporter, drug/metabolite exporter family protein</fullName>
    </submittedName>
</protein>
<evidence type="ECO:0000256" key="5">
    <source>
        <dbReference type="SAM" id="Phobius"/>
    </source>
</evidence>
<dbReference type="Pfam" id="PF00892">
    <property type="entry name" value="EamA"/>
    <property type="match status" value="2"/>
</dbReference>
<evidence type="ECO:0000256" key="2">
    <source>
        <dbReference type="ARBA" id="ARBA00022692"/>
    </source>
</evidence>
<dbReference type="PANTHER" id="PTHR22911:SF6">
    <property type="entry name" value="SOLUTE CARRIER FAMILY 35 MEMBER G1"/>
    <property type="match status" value="1"/>
</dbReference>
<organism evidence="7 8">
    <name type="scientific">Vibrio caribbeanicus ATCC BAA-2122</name>
    <dbReference type="NCBI Taxonomy" id="796620"/>
    <lineage>
        <taxon>Bacteria</taxon>
        <taxon>Pseudomonadati</taxon>
        <taxon>Pseudomonadota</taxon>
        <taxon>Gammaproteobacteria</taxon>
        <taxon>Vibrionales</taxon>
        <taxon>Vibrionaceae</taxon>
        <taxon>Vibrio</taxon>
    </lineage>
</organism>
<comment type="subcellular location">
    <subcellularLocation>
        <location evidence="1">Membrane</location>
        <topology evidence="1">Multi-pass membrane protein</topology>
    </subcellularLocation>
</comment>
<feature type="transmembrane region" description="Helical" evidence="5">
    <location>
        <begin position="20"/>
        <end position="39"/>
    </location>
</feature>
<dbReference type="GO" id="GO:0016020">
    <property type="term" value="C:membrane"/>
    <property type="evidence" value="ECO:0007669"/>
    <property type="project" value="UniProtKB-SubCell"/>
</dbReference>
<dbReference type="OrthoDB" id="554876at2"/>
<proteinExistence type="predicted"/>
<evidence type="ECO:0000313" key="8">
    <source>
        <dbReference type="Proteomes" id="UP000002943"/>
    </source>
</evidence>
<feature type="transmembrane region" description="Helical" evidence="5">
    <location>
        <begin position="253"/>
        <end position="272"/>
    </location>
</feature>
<dbReference type="STRING" id="796620.VIBC2010_07314"/>
<dbReference type="PANTHER" id="PTHR22911">
    <property type="entry name" value="ACYL-MALONYL CONDENSING ENZYME-RELATED"/>
    <property type="match status" value="1"/>
</dbReference>
<dbReference type="Proteomes" id="UP000002943">
    <property type="component" value="Unassembled WGS sequence"/>
</dbReference>
<feature type="transmembrane region" description="Helical" evidence="5">
    <location>
        <begin position="83"/>
        <end position="104"/>
    </location>
</feature>
<comment type="caution">
    <text evidence="7">The sequence shown here is derived from an EMBL/GenBank/DDBJ whole genome shotgun (WGS) entry which is preliminary data.</text>
</comment>
<keyword evidence="8" id="KW-1185">Reference proteome</keyword>
<feature type="transmembrane region" description="Helical" evidence="5">
    <location>
        <begin position="59"/>
        <end position="77"/>
    </location>
</feature>
<evidence type="ECO:0000256" key="1">
    <source>
        <dbReference type="ARBA" id="ARBA00004141"/>
    </source>
</evidence>
<evidence type="ECO:0000256" key="4">
    <source>
        <dbReference type="ARBA" id="ARBA00023136"/>
    </source>
</evidence>
<sequence>MVLSALGFAMMSACVKYVSQFGIPVLEIVAARALVSFVISYVDVKRKGIPMWGENKPFLLLRGVIGTLALMCVYYSVTTLPLAEATLLQYTHPVFTAILGLLFLKEKIHTSTMVCIILCLIGLGLIMQPSLDPNTALPLFSILMALIGALGSSVAYVIVRKLSQSEDSSVIIMYFPLVALPISLFLVWSDFVWPNFNITILLLFVGIFTQIGQYGLTKSMQTQEAGKASGYSYIQIIFSALIGVLVFNEIPSYWTYIGAGFIIAGAVINVVGKSTVKS</sequence>
<keyword evidence="4 5" id="KW-0472">Membrane</keyword>
<dbReference type="eggNOG" id="COG0697">
    <property type="taxonomic scope" value="Bacteria"/>
</dbReference>
<accession>E3BJJ0</accession>
<evidence type="ECO:0000313" key="7">
    <source>
        <dbReference type="EMBL" id="EFP96759.1"/>
    </source>
</evidence>
<dbReference type="SUPFAM" id="SSF103481">
    <property type="entry name" value="Multidrug resistance efflux transporter EmrE"/>
    <property type="match status" value="2"/>
</dbReference>
<feature type="domain" description="EamA" evidence="6">
    <location>
        <begin position="140"/>
        <end position="270"/>
    </location>
</feature>
<feature type="transmembrane region" description="Helical" evidence="5">
    <location>
        <begin position="137"/>
        <end position="159"/>
    </location>
</feature>
<keyword evidence="2 5" id="KW-0812">Transmembrane</keyword>
<feature type="transmembrane region" description="Helical" evidence="5">
    <location>
        <begin position="195"/>
        <end position="216"/>
    </location>
</feature>
<keyword evidence="3 5" id="KW-1133">Transmembrane helix</keyword>
<dbReference type="InterPro" id="IPR037185">
    <property type="entry name" value="EmrE-like"/>
</dbReference>